<dbReference type="Gene3D" id="1.10.357.40">
    <property type="entry name" value="YbiA-like"/>
    <property type="match status" value="1"/>
</dbReference>
<dbReference type="NCBIfam" id="TIGR02464">
    <property type="entry name" value="ribofla_fusion"/>
    <property type="match status" value="1"/>
</dbReference>
<dbReference type="CDD" id="cd15457">
    <property type="entry name" value="NADAR"/>
    <property type="match status" value="1"/>
</dbReference>
<name>A0A1C3ZKV5_9GAMM</name>
<dbReference type="Proteomes" id="UP000199698">
    <property type="component" value="Unassembled WGS sequence"/>
</dbReference>
<accession>A0A1C3ZKV5</accession>
<gene>
    <name evidence="4" type="ORF">GA0061080_100548</name>
</gene>
<comment type="catalytic activity">
    <reaction evidence="1">
        <text>5-amino-6-(5-phospho-D-ribosylamino)uracil + H2O = 5,6-diaminouracil + D-ribose 5-phosphate</text>
        <dbReference type="Rhea" id="RHEA:55020"/>
        <dbReference type="ChEBI" id="CHEBI:15377"/>
        <dbReference type="ChEBI" id="CHEBI:46252"/>
        <dbReference type="ChEBI" id="CHEBI:58453"/>
        <dbReference type="ChEBI" id="CHEBI:78346"/>
    </reaction>
</comment>
<proteinExistence type="predicted"/>
<evidence type="ECO:0000259" key="3">
    <source>
        <dbReference type="Pfam" id="PF08719"/>
    </source>
</evidence>
<dbReference type="InterPro" id="IPR037238">
    <property type="entry name" value="YbiA-like_sf"/>
</dbReference>
<evidence type="ECO:0000313" key="4">
    <source>
        <dbReference type="EMBL" id="SCB82958.1"/>
    </source>
</evidence>
<evidence type="ECO:0000313" key="5">
    <source>
        <dbReference type="Proteomes" id="UP000199698"/>
    </source>
</evidence>
<protein>
    <recommendedName>
        <fullName evidence="3">NADAR domain-containing protein</fullName>
    </recommendedName>
</protein>
<dbReference type="RefSeq" id="WP_209435703.1">
    <property type="nucleotide sequence ID" value="NZ_FMBA01000005.1"/>
</dbReference>
<dbReference type="EMBL" id="FMBA01000005">
    <property type="protein sequence ID" value="SCB82958.1"/>
    <property type="molecule type" value="Genomic_DNA"/>
</dbReference>
<reference evidence="5" key="1">
    <citation type="submission" date="2016-08" db="EMBL/GenBank/DDBJ databases">
        <authorList>
            <person name="Varghese N."/>
            <person name="Submissions Spin"/>
        </authorList>
    </citation>
    <scope>NUCLEOTIDE SEQUENCE [LARGE SCALE GENOMIC DNA]</scope>
    <source>
        <strain evidence="5">R-53144</strain>
    </source>
</reference>
<evidence type="ECO:0000256" key="1">
    <source>
        <dbReference type="ARBA" id="ARBA00000022"/>
    </source>
</evidence>
<sequence>MKHVGKKKMIFFFSPDHYLSQWYPCHFVIDNIKFTSAEQWMMYSKALLFKDIDSANAILSIPSSKMQKKLGQAVRHFDENIWNQHKKEIVFAGNYAKFSQNDELKQYLLSTKDKVLAEASPYDKIWGIGLSIDDEMRFNMTKWCGKNLLGEVLMQVREALKE</sequence>
<feature type="domain" description="NADAR" evidence="3">
    <location>
        <begin position="15"/>
        <end position="161"/>
    </location>
</feature>
<dbReference type="InterPro" id="IPR012816">
    <property type="entry name" value="NADAR"/>
</dbReference>
<dbReference type="STRING" id="1798183.GA0061080_100548"/>
<keyword evidence="5" id="KW-1185">Reference proteome</keyword>
<dbReference type="Pfam" id="PF08719">
    <property type="entry name" value="NADAR"/>
    <property type="match status" value="1"/>
</dbReference>
<comment type="catalytic activity">
    <reaction evidence="2">
        <text>2,5-diamino-6-hydroxy-4-(5-phosphoribosylamino)-pyrimidine + H2O = 2,5,6-triamino-4-hydroxypyrimidine + D-ribose 5-phosphate</text>
        <dbReference type="Rhea" id="RHEA:23436"/>
        <dbReference type="ChEBI" id="CHEBI:15377"/>
        <dbReference type="ChEBI" id="CHEBI:58614"/>
        <dbReference type="ChEBI" id="CHEBI:78346"/>
        <dbReference type="ChEBI" id="CHEBI:137796"/>
    </reaction>
</comment>
<dbReference type="AlphaFoldDB" id="A0A1C3ZKV5"/>
<organism evidence="4 5">
    <name type="scientific">Gilliamella intestini</name>
    <dbReference type="NCBI Taxonomy" id="1798183"/>
    <lineage>
        <taxon>Bacteria</taxon>
        <taxon>Pseudomonadati</taxon>
        <taxon>Pseudomonadota</taxon>
        <taxon>Gammaproteobacteria</taxon>
        <taxon>Orbales</taxon>
        <taxon>Orbaceae</taxon>
        <taxon>Gilliamella</taxon>
    </lineage>
</organism>
<evidence type="ECO:0000256" key="2">
    <source>
        <dbReference type="ARBA" id="ARBA00000751"/>
    </source>
</evidence>
<dbReference type="SUPFAM" id="SSF143990">
    <property type="entry name" value="YbiA-like"/>
    <property type="match status" value="1"/>
</dbReference>